<dbReference type="RefSeq" id="WP_147087125.1">
    <property type="nucleotide sequence ID" value="NZ_VORM01000009.1"/>
</dbReference>
<gene>
    <name evidence="1" type="ORF">ESY86_13560</name>
</gene>
<proteinExistence type="predicted"/>
<evidence type="ECO:0000313" key="2">
    <source>
        <dbReference type="Proteomes" id="UP000321578"/>
    </source>
</evidence>
<accession>A0A5C6ZFG6</accession>
<dbReference type="EMBL" id="VORO01000015">
    <property type="protein sequence ID" value="TXD88325.1"/>
    <property type="molecule type" value="Genomic_DNA"/>
</dbReference>
<keyword evidence="2" id="KW-1185">Reference proteome</keyword>
<evidence type="ECO:0000313" key="1">
    <source>
        <dbReference type="EMBL" id="TXD88325.1"/>
    </source>
</evidence>
<comment type="caution">
    <text evidence="1">The sequence shown here is derived from an EMBL/GenBank/DDBJ whole genome shotgun (WGS) entry which is preliminary data.</text>
</comment>
<dbReference type="OrthoDB" id="1467222at2"/>
<protein>
    <submittedName>
        <fullName evidence="1">Uncharacterized protein</fullName>
    </submittedName>
</protein>
<sequence length="160" mass="18461">MKFIAISISRYVEKHLINNPSENETDLRKRLDSAIDAYQNGVKCSCGNDIWVVGSASLGNNCFTCITGESQPNEDYEIDLAVKKRENTQGRKNIAEMDKTQIKGYFDDEGYEIRPELIKRPSLCLICVNNNNPKEQILCNMTRYDQKDENEFKCFEFIKK</sequence>
<reference evidence="1 2" key="1">
    <citation type="submission" date="2019-08" db="EMBL/GenBank/DDBJ databases">
        <title>Genomes of Subsaximicrobium wynnwilliamsii strains.</title>
        <authorList>
            <person name="Bowman J.P."/>
        </authorList>
    </citation>
    <scope>NUCLEOTIDE SEQUENCE [LARGE SCALE GENOMIC DNA]</scope>
    <source>
        <strain evidence="1 2">2-80-2</strain>
    </source>
</reference>
<name>A0A5C6ZFG6_9FLAO</name>
<dbReference type="AlphaFoldDB" id="A0A5C6ZFG6"/>
<dbReference type="Proteomes" id="UP000321578">
    <property type="component" value="Unassembled WGS sequence"/>
</dbReference>
<organism evidence="1 2">
    <name type="scientific">Subsaximicrobium wynnwilliamsii</name>
    <dbReference type="NCBI Taxonomy" id="291179"/>
    <lineage>
        <taxon>Bacteria</taxon>
        <taxon>Pseudomonadati</taxon>
        <taxon>Bacteroidota</taxon>
        <taxon>Flavobacteriia</taxon>
        <taxon>Flavobacteriales</taxon>
        <taxon>Flavobacteriaceae</taxon>
        <taxon>Subsaximicrobium</taxon>
    </lineage>
</organism>